<organism evidence="1 2">
    <name type="scientific">Litchfieldella qijiaojingensis</name>
    <dbReference type="NCBI Taxonomy" id="980347"/>
    <lineage>
        <taxon>Bacteria</taxon>
        <taxon>Pseudomonadati</taxon>
        <taxon>Pseudomonadota</taxon>
        <taxon>Gammaproteobacteria</taxon>
        <taxon>Oceanospirillales</taxon>
        <taxon>Halomonadaceae</taxon>
        <taxon>Litchfieldella</taxon>
    </lineage>
</organism>
<reference evidence="2" key="1">
    <citation type="journal article" date="2019" name="Int. J. Syst. Evol. Microbiol.">
        <title>The Global Catalogue of Microorganisms (GCM) 10K type strain sequencing project: providing services to taxonomists for standard genome sequencing and annotation.</title>
        <authorList>
            <consortium name="The Broad Institute Genomics Platform"/>
            <consortium name="The Broad Institute Genome Sequencing Center for Infectious Disease"/>
            <person name="Wu L."/>
            <person name="Ma J."/>
        </authorList>
    </citation>
    <scope>NUCLEOTIDE SEQUENCE [LARGE SCALE GENOMIC DNA]</scope>
    <source>
        <strain evidence="2">KCTC 22228</strain>
    </source>
</reference>
<name>A0ABQ2YFQ9_9GAMM</name>
<dbReference type="SUPFAM" id="SSF81301">
    <property type="entry name" value="Nucleotidyltransferase"/>
    <property type="match status" value="1"/>
</dbReference>
<evidence type="ECO:0000313" key="1">
    <source>
        <dbReference type="EMBL" id="GGX80650.1"/>
    </source>
</evidence>
<evidence type="ECO:0000313" key="2">
    <source>
        <dbReference type="Proteomes" id="UP000653056"/>
    </source>
</evidence>
<keyword evidence="2" id="KW-1185">Reference proteome</keyword>
<accession>A0ABQ2YFQ9</accession>
<proteinExistence type="predicted"/>
<gene>
    <name evidence="1" type="ORF">GCM10007160_04810</name>
</gene>
<dbReference type="Gene3D" id="3.30.460.40">
    <property type="match status" value="1"/>
</dbReference>
<evidence type="ECO:0008006" key="3">
    <source>
        <dbReference type="Google" id="ProtNLM"/>
    </source>
</evidence>
<protein>
    <recommendedName>
        <fullName evidence="3">Nucleotidyltransferase family protein</fullName>
    </recommendedName>
</protein>
<dbReference type="EMBL" id="BMXS01000002">
    <property type="protein sequence ID" value="GGX80650.1"/>
    <property type="molecule type" value="Genomic_DNA"/>
</dbReference>
<comment type="caution">
    <text evidence="1">The sequence shown here is derived from an EMBL/GenBank/DDBJ whole genome shotgun (WGS) entry which is preliminary data.</text>
</comment>
<dbReference type="InterPro" id="IPR043519">
    <property type="entry name" value="NT_sf"/>
</dbReference>
<dbReference type="Proteomes" id="UP000653056">
    <property type="component" value="Unassembled WGS sequence"/>
</dbReference>
<sequence length="165" mass="18809">MHQIAARWIVGLLRDRGIPFLVCGGLAARGYGSERDLNDIDLFVPGEHFPVVVQAGQDYVSKPAMHYQEECWDLTYVQFKYQGVKIEVGNGEGPRIFDATKQTWINLDIDFSRYEIVNLLGLNLPLMLREDLIRYKSALSRPVDLEDIQAIRKSVISLPNSRKES</sequence>